<dbReference type="GO" id="GO:0004029">
    <property type="term" value="F:aldehyde dehydrogenase (NAD+) activity"/>
    <property type="evidence" value="ECO:0007669"/>
    <property type="project" value="TreeGrafter"/>
</dbReference>
<accession>A0AA45L9K0</accession>
<dbReference type="SUPFAM" id="SSF51735">
    <property type="entry name" value="NAD(P)-binding Rossmann-fold domains"/>
    <property type="match status" value="1"/>
</dbReference>
<evidence type="ECO:0000259" key="2">
    <source>
        <dbReference type="Pfam" id="PF01370"/>
    </source>
</evidence>
<evidence type="ECO:0000313" key="3">
    <source>
        <dbReference type="EMBL" id="QUF05826.1"/>
    </source>
</evidence>
<evidence type="ECO:0000313" key="4">
    <source>
        <dbReference type="Proteomes" id="UP000677152"/>
    </source>
</evidence>
<evidence type="ECO:0000256" key="1">
    <source>
        <dbReference type="SAM" id="MobiDB-lite"/>
    </source>
</evidence>
<dbReference type="AlphaFoldDB" id="A0AA45L9K0"/>
<reference evidence="3" key="1">
    <citation type="submission" date="2021-04" db="EMBL/GenBank/DDBJ databases">
        <title>Genomic sequence of Actinosynnema pretiosum subsp. pretiosum ATCC 31280 (C-14919).</title>
        <authorList>
            <person name="Bai L."/>
            <person name="Wang X."/>
            <person name="Xiao Y."/>
        </authorList>
    </citation>
    <scope>NUCLEOTIDE SEQUENCE</scope>
    <source>
        <strain evidence="3">ATCC 31280</strain>
    </source>
</reference>
<dbReference type="InterPro" id="IPR036291">
    <property type="entry name" value="NAD(P)-bd_dom_sf"/>
</dbReference>
<sequence length="338" mass="36584">MRIVVTGASGNVGTALLRRLAAEPDIDVHGVARRRPAFGPAEGVAWSQVDLAEEGSEAELAEIASGADAVVHLAWKIQPGHDEQALFRTNVAGSSRVFTAARDAGVPHLVHMSSVGVYSPAVQSLRVDEEWPTNGVRTSSYSRHKAAVERQLDALDGISVARVRPSLILQPDAAAEIHRYFLGLLVPPALFRLRLPVLPLPRRLAMQFTHADDVAEALLLVLRERFTGALNVAAEPVVRPKELAAAVGARHVPISANALRTLARATWKARLQPTAPGWVDLALASPLLDTARARALGWTPRYDARDVLREFVRALGEHRGESTSPPLNTKLRRGARDL</sequence>
<dbReference type="Proteomes" id="UP000677152">
    <property type="component" value="Chromosome"/>
</dbReference>
<dbReference type="EMBL" id="CP073249">
    <property type="protein sequence ID" value="QUF05826.1"/>
    <property type="molecule type" value="Genomic_DNA"/>
</dbReference>
<dbReference type="Gene3D" id="3.40.50.720">
    <property type="entry name" value="NAD(P)-binding Rossmann-like Domain"/>
    <property type="match status" value="1"/>
</dbReference>
<dbReference type="Pfam" id="PF01370">
    <property type="entry name" value="Epimerase"/>
    <property type="match status" value="1"/>
</dbReference>
<dbReference type="InterPro" id="IPR051783">
    <property type="entry name" value="NAD(P)-dependent_oxidoreduct"/>
</dbReference>
<protein>
    <submittedName>
        <fullName evidence="3">NAD-dependent epimerase/dehydratase family protein</fullName>
    </submittedName>
</protein>
<feature type="region of interest" description="Disordered" evidence="1">
    <location>
        <begin position="318"/>
        <end position="338"/>
    </location>
</feature>
<gene>
    <name evidence="3" type="ORF">KCV87_07020</name>
</gene>
<name>A0AA45L9K0_9PSEU</name>
<feature type="domain" description="NAD-dependent epimerase/dehydratase" evidence="2">
    <location>
        <begin position="3"/>
        <end position="226"/>
    </location>
</feature>
<dbReference type="GO" id="GO:0005737">
    <property type="term" value="C:cytoplasm"/>
    <property type="evidence" value="ECO:0007669"/>
    <property type="project" value="TreeGrafter"/>
</dbReference>
<proteinExistence type="predicted"/>
<dbReference type="InterPro" id="IPR001509">
    <property type="entry name" value="Epimerase_deHydtase"/>
</dbReference>
<dbReference type="PANTHER" id="PTHR48079:SF6">
    <property type="entry name" value="NAD(P)-BINDING DOMAIN-CONTAINING PROTEIN-RELATED"/>
    <property type="match status" value="1"/>
</dbReference>
<dbReference type="PANTHER" id="PTHR48079">
    <property type="entry name" value="PROTEIN YEEZ"/>
    <property type="match status" value="1"/>
</dbReference>
<organism evidence="3 4">
    <name type="scientific">Actinosynnema pretiosum subsp. pretiosum</name>
    <dbReference type="NCBI Taxonomy" id="103721"/>
    <lineage>
        <taxon>Bacteria</taxon>
        <taxon>Bacillati</taxon>
        <taxon>Actinomycetota</taxon>
        <taxon>Actinomycetes</taxon>
        <taxon>Pseudonocardiales</taxon>
        <taxon>Pseudonocardiaceae</taxon>
        <taxon>Actinosynnema</taxon>
    </lineage>
</organism>